<sequence>MNIIRTVILFTFSLFLLPMPIYANPLDGETCNNAILIDVPGYETTYQLDTREYANDIDSLAHACTSVIATGPDIVFRIQAAEHGSSVAINWSGDFEACVYGIELDCENPCSFGGTGENIHWGFVTGEYNGDPGGSWNVYLVVDGVDGASGTGTLNVFTDQANPASEDSWGKIKSLYEH</sequence>
<feature type="chain" id="PRO_5037580023" description="P/Homo B domain-containing protein" evidence="1">
    <location>
        <begin position="24"/>
        <end position="178"/>
    </location>
</feature>
<gene>
    <name evidence="2" type="ORF">KJ970_10035</name>
</gene>
<evidence type="ECO:0008006" key="4">
    <source>
        <dbReference type="Google" id="ProtNLM"/>
    </source>
</evidence>
<organism evidence="2 3">
    <name type="scientific">Eiseniibacteriota bacterium</name>
    <dbReference type="NCBI Taxonomy" id="2212470"/>
    <lineage>
        <taxon>Bacteria</taxon>
        <taxon>Candidatus Eiseniibacteriota</taxon>
    </lineage>
</organism>
<evidence type="ECO:0000256" key="1">
    <source>
        <dbReference type="SAM" id="SignalP"/>
    </source>
</evidence>
<reference evidence="2" key="1">
    <citation type="submission" date="2021-05" db="EMBL/GenBank/DDBJ databases">
        <title>Energy efficiency and biological interactions define the core microbiome of deep oligotrophic groundwater.</title>
        <authorList>
            <person name="Mehrshad M."/>
            <person name="Lopez-Fernandez M."/>
            <person name="Bell E."/>
            <person name="Bernier-Latmani R."/>
            <person name="Bertilsson S."/>
            <person name="Dopson M."/>
        </authorList>
    </citation>
    <scope>NUCLEOTIDE SEQUENCE</scope>
    <source>
        <strain evidence="2">Modern_marine.mb.64</strain>
    </source>
</reference>
<evidence type="ECO:0000313" key="3">
    <source>
        <dbReference type="Proteomes" id="UP000777784"/>
    </source>
</evidence>
<comment type="caution">
    <text evidence="2">The sequence shown here is derived from an EMBL/GenBank/DDBJ whole genome shotgun (WGS) entry which is preliminary data.</text>
</comment>
<evidence type="ECO:0000313" key="2">
    <source>
        <dbReference type="EMBL" id="MBU2691258.1"/>
    </source>
</evidence>
<name>A0A948RXB3_UNCEI</name>
<dbReference type="Proteomes" id="UP000777784">
    <property type="component" value="Unassembled WGS sequence"/>
</dbReference>
<protein>
    <recommendedName>
        <fullName evidence="4">P/Homo B domain-containing protein</fullName>
    </recommendedName>
</protein>
<proteinExistence type="predicted"/>
<dbReference type="EMBL" id="JAHJDP010000051">
    <property type="protein sequence ID" value="MBU2691258.1"/>
    <property type="molecule type" value="Genomic_DNA"/>
</dbReference>
<keyword evidence="1" id="KW-0732">Signal</keyword>
<feature type="signal peptide" evidence="1">
    <location>
        <begin position="1"/>
        <end position="23"/>
    </location>
</feature>
<accession>A0A948RXB3</accession>
<dbReference type="AlphaFoldDB" id="A0A948RXB3"/>